<gene>
    <name evidence="2" type="ORF">JCGZ_24194</name>
</gene>
<proteinExistence type="predicted"/>
<reference evidence="2 3" key="1">
    <citation type="journal article" date="2014" name="PLoS ONE">
        <title>Global Analysis of Gene Expression Profiles in Physic Nut (Jatropha curcas L.) Seedlings Exposed to Salt Stress.</title>
        <authorList>
            <person name="Zhang L."/>
            <person name="Zhang C."/>
            <person name="Wu P."/>
            <person name="Chen Y."/>
            <person name="Li M."/>
            <person name="Jiang H."/>
            <person name="Wu G."/>
        </authorList>
    </citation>
    <scope>NUCLEOTIDE SEQUENCE [LARGE SCALE GENOMIC DNA]</scope>
    <source>
        <strain evidence="3">cv. GZQX0401</strain>
        <tissue evidence="2">Young leaves</tissue>
    </source>
</reference>
<evidence type="ECO:0000313" key="3">
    <source>
        <dbReference type="Proteomes" id="UP000027138"/>
    </source>
</evidence>
<feature type="compositionally biased region" description="Basic residues" evidence="1">
    <location>
        <begin position="38"/>
        <end position="47"/>
    </location>
</feature>
<dbReference type="AlphaFoldDB" id="A0A067K1P1"/>
<protein>
    <submittedName>
        <fullName evidence="2">Uncharacterized protein</fullName>
    </submittedName>
</protein>
<sequence>MESLLNFESNGMIVAIFWAFATSRPPCTAAGGGGPVTGRRHSGKVPRGRIISSSRGSWKLWSDSQTVRPNTV</sequence>
<feature type="region of interest" description="Disordered" evidence="1">
    <location>
        <begin position="28"/>
        <end position="50"/>
    </location>
</feature>
<dbReference type="EMBL" id="KK914986">
    <property type="protein sequence ID" value="KDP25694.1"/>
    <property type="molecule type" value="Genomic_DNA"/>
</dbReference>
<keyword evidence="3" id="KW-1185">Reference proteome</keyword>
<evidence type="ECO:0000256" key="1">
    <source>
        <dbReference type="SAM" id="MobiDB-lite"/>
    </source>
</evidence>
<name>A0A067K1P1_JATCU</name>
<organism evidence="2 3">
    <name type="scientific">Jatropha curcas</name>
    <name type="common">Barbados nut</name>
    <dbReference type="NCBI Taxonomy" id="180498"/>
    <lineage>
        <taxon>Eukaryota</taxon>
        <taxon>Viridiplantae</taxon>
        <taxon>Streptophyta</taxon>
        <taxon>Embryophyta</taxon>
        <taxon>Tracheophyta</taxon>
        <taxon>Spermatophyta</taxon>
        <taxon>Magnoliopsida</taxon>
        <taxon>eudicotyledons</taxon>
        <taxon>Gunneridae</taxon>
        <taxon>Pentapetalae</taxon>
        <taxon>rosids</taxon>
        <taxon>fabids</taxon>
        <taxon>Malpighiales</taxon>
        <taxon>Euphorbiaceae</taxon>
        <taxon>Crotonoideae</taxon>
        <taxon>Jatropheae</taxon>
        <taxon>Jatropha</taxon>
    </lineage>
</organism>
<dbReference type="Proteomes" id="UP000027138">
    <property type="component" value="Unassembled WGS sequence"/>
</dbReference>
<evidence type="ECO:0000313" key="2">
    <source>
        <dbReference type="EMBL" id="KDP25694.1"/>
    </source>
</evidence>
<accession>A0A067K1P1</accession>